<gene>
    <name evidence="2" type="ORF">F7231_14630</name>
</gene>
<dbReference type="Proteomes" id="UP000606008">
    <property type="component" value="Unassembled WGS sequence"/>
</dbReference>
<name>A0ABX0QK23_9BACT</name>
<comment type="caution">
    <text evidence="2">The sequence shown here is derived from an EMBL/GenBank/DDBJ whole genome shotgun (WGS) entry which is preliminary data.</text>
</comment>
<dbReference type="PROSITE" id="PS51352">
    <property type="entry name" value="THIOREDOXIN_2"/>
    <property type="match status" value="1"/>
</dbReference>
<protein>
    <submittedName>
        <fullName evidence="2">TlpA family protein disulfide reductase</fullName>
    </submittedName>
</protein>
<dbReference type="InterPro" id="IPR036249">
    <property type="entry name" value="Thioredoxin-like_sf"/>
</dbReference>
<dbReference type="PANTHER" id="PTHR42852">
    <property type="entry name" value="THIOL:DISULFIDE INTERCHANGE PROTEIN DSBE"/>
    <property type="match status" value="1"/>
</dbReference>
<dbReference type="RefSeq" id="WP_166692441.1">
    <property type="nucleotide sequence ID" value="NZ_WAEL01000005.1"/>
</dbReference>
<dbReference type="EMBL" id="WAEL01000005">
    <property type="protein sequence ID" value="NID11407.1"/>
    <property type="molecule type" value="Genomic_DNA"/>
</dbReference>
<reference evidence="3" key="1">
    <citation type="submission" date="2019-09" db="EMBL/GenBank/DDBJ databases">
        <authorList>
            <person name="Jung D.-H."/>
        </authorList>
    </citation>
    <scope>NUCLEOTIDE SEQUENCE [LARGE SCALE GENOMIC DNA]</scope>
    <source>
        <strain evidence="3">JA-25</strain>
    </source>
</reference>
<dbReference type="CDD" id="cd02966">
    <property type="entry name" value="TlpA_like_family"/>
    <property type="match status" value="1"/>
</dbReference>
<reference evidence="3" key="2">
    <citation type="submission" date="2023-07" db="EMBL/GenBank/DDBJ databases">
        <authorList>
            <person name="Jung D.-H."/>
        </authorList>
    </citation>
    <scope>NUCLEOTIDE SEQUENCE [LARGE SCALE GENOMIC DNA]</scope>
    <source>
        <strain evidence="3">JA-25</strain>
    </source>
</reference>
<proteinExistence type="predicted"/>
<keyword evidence="3" id="KW-1185">Reference proteome</keyword>
<evidence type="ECO:0000313" key="2">
    <source>
        <dbReference type="EMBL" id="NID11407.1"/>
    </source>
</evidence>
<dbReference type="InterPro" id="IPR013740">
    <property type="entry name" value="Redoxin"/>
</dbReference>
<accession>A0ABX0QK23</accession>
<dbReference type="InterPro" id="IPR013766">
    <property type="entry name" value="Thioredoxin_domain"/>
</dbReference>
<sequence length="419" mass="45440">MKNLVKNTFISFLFLPFLLNCQSSPTVKTGVWRATLETSGGQLPFGLSIEPAAQAGKYTVFALNGAERLPMDEATLVGDTLRIPMDLFESELVGKVSGDKLTGVWRKRRVKADFQVVPFSAEFGQDYRFAPAGKAPAADLSGTWQTLFRAAGAEAAPGDTTVAVGVFKQQGSDVSGTFLTPTGDYRYLAGNVFGDSLLLSCFDGNHAFLFKARLAGAGTDRTLTGVFHSGPTYRETWTARLNPNATLPDPAKLTYLKPGQRFSFAFPDPAGKTVSLSDPQFKGKVTVVQIMGSWCPNCMDETKFLAPWYAKNKARGVEVVGLAFEKTADLAEYGPKLTRMSERFQIQYPVLLAGTNDKAEAAKSLPALSSVVAFPTTIFVDKKGAVRHIHTGFSGPGTGVYYDQYVGEFNRLIDKLLAE</sequence>
<organism evidence="2 3">
    <name type="scientific">Fibrivirga algicola</name>
    <dbReference type="NCBI Taxonomy" id="2950420"/>
    <lineage>
        <taxon>Bacteria</taxon>
        <taxon>Pseudomonadati</taxon>
        <taxon>Bacteroidota</taxon>
        <taxon>Cytophagia</taxon>
        <taxon>Cytophagales</taxon>
        <taxon>Spirosomataceae</taxon>
        <taxon>Fibrivirga</taxon>
    </lineage>
</organism>
<dbReference type="SUPFAM" id="SSF52833">
    <property type="entry name" value="Thioredoxin-like"/>
    <property type="match status" value="1"/>
</dbReference>
<dbReference type="Gene3D" id="3.40.30.10">
    <property type="entry name" value="Glutaredoxin"/>
    <property type="match status" value="1"/>
</dbReference>
<evidence type="ECO:0000259" key="1">
    <source>
        <dbReference type="PROSITE" id="PS51352"/>
    </source>
</evidence>
<dbReference type="InterPro" id="IPR050553">
    <property type="entry name" value="Thioredoxin_ResA/DsbE_sf"/>
</dbReference>
<dbReference type="PANTHER" id="PTHR42852:SF13">
    <property type="entry name" value="PROTEIN DIPZ"/>
    <property type="match status" value="1"/>
</dbReference>
<feature type="domain" description="Thioredoxin" evidence="1">
    <location>
        <begin position="253"/>
        <end position="418"/>
    </location>
</feature>
<dbReference type="Pfam" id="PF08534">
    <property type="entry name" value="Redoxin"/>
    <property type="match status" value="1"/>
</dbReference>
<evidence type="ECO:0000313" key="3">
    <source>
        <dbReference type="Proteomes" id="UP000606008"/>
    </source>
</evidence>